<proteinExistence type="predicted"/>
<gene>
    <name evidence="1" type="ORF">WG66_15486</name>
</gene>
<organism evidence="1 2">
    <name type="scientific">Moniliophthora roreri</name>
    <name type="common">Frosty pod rot fungus</name>
    <name type="synonym">Monilia roreri</name>
    <dbReference type="NCBI Taxonomy" id="221103"/>
    <lineage>
        <taxon>Eukaryota</taxon>
        <taxon>Fungi</taxon>
        <taxon>Dikarya</taxon>
        <taxon>Basidiomycota</taxon>
        <taxon>Agaricomycotina</taxon>
        <taxon>Agaricomycetes</taxon>
        <taxon>Agaricomycetidae</taxon>
        <taxon>Agaricales</taxon>
        <taxon>Marasmiineae</taxon>
        <taxon>Marasmiaceae</taxon>
        <taxon>Moniliophthora</taxon>
    </lineage>
</organism>
<dbReference type="EMBL" id="LATX01002279">
    <property type="protein sequence ID" value="KTB31933.1"/>
    <property type="molecule type" value="Genomic_DNA"/>
</dbReference>
<evidence type="ECO:0000313" key="2">
    <source>
        <dbReference type="Proteomes" id="UP000054988"/>
    </source>
</evidence>
<evidence type="ECO:0000313" key="1">
    <source>
        <dbReference type="EMBL" id="KTB31933.1"/>
    </source>
</evidence>
<dbReference type="AlphaFoldDB" id="A0A0W0F6J0"/>
<reference evidence="1 2" key="1">
    <citation type="submission" date="2015-12" db="EMBL/GenBank/DDBJ databases">
        <title>Draft genome sequence of Moniliophthora roreri, the causal agent of frosty pod rot of cacao.</title>
        <authorList>
            <person name="Aime M.C."/>
            <person name="Diaz-Valderrama J.R."/>
            <person name="Kijpornyongpan T."/>
            <person name="Phillips-Mora W."/>
        </authorList>
    </citation>
    <scope>NUCLEOTIDE SEQUENCE [LARGE SCALE GENOMIC DNA]</scope>
    <source>
        <strain evidence="1 2">MCA 2952</strain>
    </source>
</reference>
<dbReference type="Proteomes" id="UP000054988">
    <property type="component" value="Unassembled WGS sequence"/>
</dbReference>
<accession>A0A0W0F6J0</accession>
<protein>
    <submittedName>
        <fullName evidence="1">Uncharacterized protein</fullName>
    </submittedName>
</protein>
<sequence>MSRKGVWILDAPPLSKYSKPTVILNPSCHATPATCYSEWEMLQSFGLKAQSCARLEVDWDWDHGVDLRMKMDCSGLD</sequence>
<comment type="caution">
    <text evidence="1">The sequence shown here is derived from an EMBL/GenBank/DDBJ whole genome shotgun (WGS) entry which is preliminary data.</text>
</comment>
<name>A0A0W0F6J0_MONRR</name>